<protein>
    <submittedName>
        <fullName evidence="2">Uncharacterized protein</fullName>
    </submittedName>
</protein>
<feature type="compositionally biased region" description="Polar residues" evidence="1">
    <location>
        <begin position="1"/>
        <end position="12"/>
    </location>
</feature>
<comment type="caution">
    <text evidence="2">The sequence shown here is derived from an EMBL/GenBank/DDBJ whole genome shotgun (WGS) entry which is preliminary data.</text>
</comment>
<feature type="region of interest" description="Disordered" evidence="1">
    <location>
        <begin position="1"/>
        <end position="101"/>
    </location>
</feature>
<proteinExistence type="predicted"/>
<feature type="compositionally biased region" description="Low complexity" evidence="1">
    <location>
        <begin position="91"/>
        <end position="101"/>
    </location>
</feature>
<dbReference type="Proteomes" id="UP001271249">
    <property type="component" value="Unassembled WGS sequence"/>
</dbReference>
<evidence type="ECO:0000313" key="2">
    <source>
        <dbReference type="EMBL" id="MDX8491937.1"/>
    </source>
</evidence>
<dbReference type="EMBL" id="JAVIJC010000008">
    <property type="protein sequence ID" value="MDX8491937.1"/>
    <property type="molecule type" value="Genomic_DNA"/>
</dbReference>
<evidence type="ECO:0000313" key="3">
    <source>
        <dbReference type="Proteomes" id="UP001271249"/>
    </source>
</evidence>
<reference evidence="2 3" key="1">
    <citation type="submission" date="2023-08" db="EMBL/GenBank/DDBJ databases">
        <title>Implementing the SeqCode for naming new Mesorhizobium species isolated from Vachellia karroo root nodules.</title>
        <authorList>
            <person name="Van Lill M."/>
        </authorList>
    </citation>
    <scope>NUCLEOTIDE SEQUENCE [LARGE SCALE GENOMIC DNA]</scope>
    <source>
        <strain evidence="2 3">VK22B</strain>
    </source>
</reference>
<gene>
    <name evidence="2" type="ORF">RFN29_10120</name>
</gene>
<evidence type="ECO:0000256" key="1">
    <source>
        <dbReference type="SAM" id="MobiDB-lite"/>
    </source>
</evidence>
<dbReference type="RefSeq" id="WP_320225960.1">
    <property type="nucleotide sequence ID" value="NZ_JAVIJC010000008.1"/>
</dbReference>
<name>A0ABU4YY93_9HYPH</name>
<accession>A0ABU4YY93</accession>
<organism evidence="2 3">
    <name type="scientific">Mesorhizobium captivum</name>
    <dbReference type="NCBI Taxonomy" id="3072319"/>
    <lineage>
        <taxon>Bacteria</taxon>
        <taxon>Pseudomonadati</taxon>
        <taxon>Pseudomonadota</taxon>
        <taxon>Alphaproteobacteria</taxon>
        <taxon>Hyphomicrobiales</taxon>
        <taxon>Phyllobacteriaceae</taxon>
        <taxon>Mesorhizobium</taxon>
    </lineage>
</organism>
<keyword evidence="3" id="KW-1185">Reference proteome</keyword>
<sequence length="101" mass="10217">MTSPVGNQNNAGVVQRNLRPQAPSEETFPGKSAESVGHLAKAFVLETGDSEPGAQGRAASRIARMDVTVLPPAGSGDSQVPDTGNGDDGTADQAATDNAID</sequence>